<accession>A0A5C3R4U8</accession>
<evidence type="ECO:0000256" key="2">
    <source>
        <dbReference type="SAM" id="Phobius"/>
    </source>
</evidence>
<keyword evidence="2" id="KW-0472">Membrane</keyword>
<evidence type="ECO:0000313" key="5">
    <source>
        <dbReference type="Proteomes" id="UP000305067"/>
    </source>
</evidence>
<feature type="transmembrane region" description="Helical" evidence="2">
    <location>
        <begin position="233"/>
        <end position="255"/>
    </location>
</feature>
<proteinExistence type="predicted"/>
<evidence type="ECO:0000259" key="3">
    <source>
        <dbReference type="Pfam" id="PF20153"/>
    </source>
</evidence>
<organism evidence="4 5">
    <name type="scientific">Pterulicium gracile</name>
    <dbReference type="NCBI Taxonomy" id="1884261"/>
    <lineage>
        <taxon>Eukaryota</taxon>
        <taxon>Fungi</taxon>
        <taxon>Dikarya</taxon>
        <taxon>Basidiomycota</taxon>
        <taxon>Agaricomycotina</taxon>
        <taxon>Agaricomycetes</taxon>
        <taxon>Agaricomycetidae</taxon>
        <taxon>Agaricales</taxon>
        <taxon>Pleurotineae</taxon>
        <taxon>Pterulaceae</taxon>
        <taxon>Pterulicium</taxon>
    </lineage>
</organism>
<sequence length="363" mass="40174">MTDSDEAQQTAVPGTDDYSNRHRTSGPPETSYGDRRTVSKTRNRSLSKARAADNGDSYITRLLDALQVFDLFAASAAGVQKLESLPDSEALKRDKRTLPTQPLPQVSSQDRYDYEKKHLADEPQKGLDPNARVWRVYLDEAGQFDLDMVENIRDTVDVILVFAGLFSAIVSTLVSQASTAFQLDYAQVAAALLMELIAVQRAVATGLSLADAIPSSLNIHSPQSSTGSAPDRWISGLWFTSLAFSLTTALIAVLIKQWLQAHIAPIFQGSPKDHGRIRHFRYLGMEEWHFPPLSDYFPHSSTFPFSYFSSALLCFSSPWTTPLEPSLHVSPSLHFQCTSSPISRHYTTHSAFIRPPCPTTPQG</sequence>
<feature type="region of interest" description="Disordered" evidence="1">
    <location>
        <begin position="90"/>
        <end position="125"/>
    </location>
</feature>
<dbReference type="Pfam" id="PF20153">
    <property type="entry name" value="DUF6535"/>
    <property type="match status" value="1"/>
</dbReference>
<dbReference type="InterPro" id="IPR045338">
    <property type="entry name" value="DUF6535"/>
</dbReference>
<protein>
    <recommendedName>
        <fullName evidence="3">DUF6535 domain-containing protein</fullName>
    </recommendedName>
</protein>
<dbReference type="AlphaFoldDB" id="A0A5C3R4U8"/>
<feature type="compositionally biased region" description="Polar residues" evidence="1">
    <location>
        <begin position="98"/>
        <end position="109"/>
    </location>
</feature>
<feature type="domain" description="DUF6535" evidence="3">
    <location>
        <begin position="134"/>
        <end position="315"/>
    </location>
</feature>
<dbReference type="Proteomes" id="UP000305067">
    <property type="component" value="Unassembled WGS sequence"/>
</dbReference>
<feature type="region of interest" description="Disordered" evidence="1">
    <location>
        <begin position="1"/>
        <end position="51"/>
    </location>
</feature>
<feature type="transmembrane region" description="Helical" evidence="2">
    <location>
        <begin position="158"/>
        <end position="177"/>
    </location>
</feature>
<reference evidence="4 5" key="1">
    <citation type="journal article" date="2019" name="Nat. Ecol. Evol.">
        <title>Megaphylogeny resolves global patterns of mushroom evolution.</title>
        <authorList>
            <person name="Varga T."/>
            <person name="Krizsan K."/>
            <person name="Foldi C."/>
            <person name="Dima B."/>
            <person name="Sanchez-Garcia M."/>
            <person name="Sanchez-Ramirez S."/>
            <person name="Szollosi G.J."/>
            <person name="Szarkandi J.G."/>
            <person name="Papp V."/>
            <person name="Albert L."/>
            <person name="Andreopoulos W."/>
            <person name="Angelini C."/>
            <person name="Antonin V."/>
            <person name="Barry K.W."/>
            <person name="Bougher N.L."/>
            <person name="Buchanan P."/>
            <person name="Buyck B."/>
            <person name="Bense V."/>
            <person name="Catcheside P."/>
            <person name="Chovatia M."/>
            <person name="Cooper J."/>
            <person name="Damon W."/>
            <person name="Desjardin D."/>
            <person name="Finy P."/>
            <person name="Geml J."/>
            <person name="Haridas S."/>
            <person name="Hughes K."/>
            <person name="Justo A."/>
            <person name="Karasinski D."/>
            <person name="Kautmanova I."/>
            <person name="Kiss B."/>
            <person name="Kocsube S."/>
            <person name="Kotiranta H."/>
            <person name="LaButti K.M."/>
            <person name="Lechner B.E."/>
            <person name="Liimatainen K."/>
            <person name="Lipzen A."/>
            <person name="Lukacs Z."/>
            <person name="Mihaltcheva S."/>
            <person name="Morgado L.N."/>
            <person name="Niskanen T."/>
            <person name="Noordeloos M.E."/>
            <person name="Ohm R.A."/>
            <person name="Ortiz-Santana B."/>
            <person name="Ovrebo C."/>
            <person name="Racz N."/>
            <person name="Riley R."/>
            <person name="Savchenko A."/>
            <person name="Shiryaev A."/>
            <person name="Soop K."/>
            <person name="Spirin V."/>
            <person name="Szebenyi C."/>
            <person name="Tomsovsky M."/>
            <person name="Tulloss R.E."/>
            <person name="Uehling J."/>
            <person name="Grigoriev I.V."/>
            <person name="Vagvolgyi C."/>
            <person name="Papp T."/>
            <person name="Martin F.M."/>
            <person name="Miettinen O."/>
            <person name="Hibbett D.S."/>
            <person name="Nagy L.G."/>
        </authorList>
    </citation>
    <scope>NUCLEOTIDE SEQUENCE [LARGE SCALE GENOMIC DNA]</scope>
    <source>
        <strain evidence="4 5">CBS 309.79</strain>
    </source>
</reference>
<keyword evidence="5" id="KW-1185">Reference proteome</keyword>
<evidence type="ECO:0000313" key="4">
    <source>
        <dbReference type="EMBL" id="TFL07899.1"/>
    </source>
</evidence>
<name>A0A5C3R4U8_9AGAR</name>
<keyword evidence="2" id="KW-1133">Transmembrane helix</keyword>
<keyword evidence="2" id="KW-0812">Transmembrane</keyword>
<gene>
    <name evidence="4" type="ORF">BDV98DRAFT_588344</name>
</gene>
<evidence type="ECO:0000256" key="1">
    <source>
        <dbReference type="SAM" id="MobiDB-lite"/>
    </source>
</evidence>
<feature type="compositionally biased region" description="Basic residues" evidence="1">
    <location>
        <begin position="38"/>
        <end position="47"/>
    </location>
</feature>
<feature type="compositionally biased region" description="Basic and acidic residues" evidence="1">
    <location>
        <begin position="110"/>
        <end position="125"/>
    </location>
</feature>
<dbReference type="EMBL" id="ML178814">
    <property type="protein sequence ID" value="TFL07899.1"/>
    <property type="molecule type" value="Genomic_DNA"/>
</dbReference>